<dbReference type="InterPro" id="IPR024983">
    <property type="entry name" value="CHAT_dom"/>
</dbReference>
<dbReference type="PROSITE" id="PS00018">
    <property type="entry name" value="EF_HAND_1"/>
    <property type="match status" value="1"/>
</dbReference>
<evidence type="ECO:0000256" key="3">
    <source>
        <dbReference type="SAM" id="MobiDB-lite"/>
    </source>
</evidence>
<dbReference type="InterPro" id="IPR011990">
    <property type="entry name" value="TPR-like_helical_dom_sf"/>
</dbReference>
<dbReference type="Pfam" id="PF12770">
    <property type="entry name" value="CHAT"/>
    <property type="match status" value="1"/>
</dbReference>
<evidence type="ECO:0000256" key="1">
    <source>
        <dbReference type="ARBA" id="ARBA00022737"/>
    </source>
</evidence>
<keyword evidence="1" id="KW-0677">Repeat</keyword>
<accession>K8P9M9</accession>
<protein>
    <recommendedName>
        <fullName evidence="5">CHAT domain-containing protein</fullName>
    </recommendedName>
</protein>
<proteinExistence type="predicted"/>
<dbReference type="RefSeq" id="WP_006020785.1">
    <property type="nucleotide sequence ID" value="NZ_KB375282.1"/>
</dbReference>
<gene>
    <name evidence="6" type="ORF">HMPREF9695_02066</name>
</gene>
<comment type="caution">
    <text evidence="6">The sequence shown here is derived from an EMBL/GenBank/DDBJ whole genome shotgun (WGS) entry which is preliminary data.</text>
</comment>
<evidence type="ECO:0000256" key="4">
    <source>
        <dbReference type="SAM" id="SignalP"/>
    </source>
</evidence>
<dbReference type="AlphaFoldDB" id="K8P9M9"/>
<dbReference type="PATRIC" id="fig|883078.3.peg.2123"/>
<dbReference type="Gene3D" id="1.25.40.10">
    <property type="entry name" value="Tetratricopeptide repeat domain"/>
    <property type="match status" value="3"/>
</dbReference>
<evidence type="ECO:0000313" key="6">
    <source>
        <dbReference type="EMBL" id="EKS38226.1"/>
    </source>
</evidence>
<dbReference type="InterPro" id="IPR018247">
    <property type="entry name" value="EF_Hand_1_Ca_BS"/>
</dbReference>
<reference evidence="6 7" key="1">
    <citation type="submission" date="2012-04" db="EMBL/GenBank/DDBJ databases">
        <title>The Genome Sequence of Afipia broomeae ATCC 49717.</title>
        <authorList>
            <consortium name="The Broad Institute Genome Sequencing Platform"/>
            <person name="Earl A."/>
            <person name="Ward D."/>
            <person name="Feldgarden M."/>
            <person name="Gevers D."/>
            <person name="Huys G."/>
            <person name="Walker B."/>
            <person name="Young S.K."/>
            <person name="Zeng Q."/>
            <person name="Gargeya S."/>
            <person name="Fitzgerald M."/>
            <person name="Haas B."/>
            <person name="Abouelleil A."/>
            <person name="Alvarado L."/>
            <person name="Arachchi H.M."/>
            <person name="Berlin A."/>
            <person name="Chapman S.B."/>
            <person name="Goldberg J."/>
            <person name="Griggs A."/>
            <person name="Gujja S."/>
            <person name="Hansen M."/>
            <person name="Howarth C."/>
            <person name="Imamovic A."/>
            <person name="Larimer J."/>
            <person name="McCowen C."/>
            <person name="Montmayeur A."/>
            <person name="Murphy C."/>
            <person name="Neiman D."/>
            <person name="Pearson M."/>
            <person name="Priest M."/>
            <person name="Roberts A."/>
            <person name="Saif S."/>
            <person name="Shea T."/>
            <person name="Sisk P."/>
            <person name="Sykes S."/>
            <person name="Wortman J."/>
            <person name="Nusbaum C."/>
            <person name="Birren B."/>
        </authorList>
    </citation>
    <scope>NUCLEOTIDE SEQUENCE [LARGE SCALE GENOMIC DNA]</scope>
    <source>
        <strain evidence="6 7">ATCC 49717</strain>
    </source>
</reference>
<dbReference type="eggNOG" id="COG4995">
    <property type="taxonomic scope" value="Bacteria"/>
</dbReference>
<dbReference type="PANTHER" id="PTHR45641">
    <property type="entry name" value="TETRATRICOPEPTIDE REPEAT PROTEIN (AFU_ORTHOLOGUE AFUA_6G03870)"/>
    <property type="match status" value="1"/>
</dbReference>
<evidence type="ECO:0000256" key="2">
    <source>
        <dbReference type="ARBA" id="ARBA00022803"/>
    </source>
</evidence>
<feature type="region of interest" description="Disordered" evidence="3">
    <location>
        <begin position="869"/>
        <end position="903"/>
    </location>
</feature>
<dbReference type="EMBL" id="AGWX01000003">
    <property type="protein sequence ID" value="EKS38226.1"/>
    <property type="molecule type" value="Genomic_DNA"/>
</dbReference>
<name>K8P9M9_9BRAD</name>
<evidence type="ECO:0000259" key="5">
    <source>
        <dbReference type="Pfam" id="PF12770"/>
    </source>
</evidence>
<feature type="chain" id="PRO_5003919807" description="CHAT domain-containing protein" evidence="4">
    <location>
        <begin position="31"/>
        <end position="1121"/>
    </location>
</feature>
<keyword evidence="2" id="KW-0802">TPR repeat</keyword>
<dbReference type="Pfam" id="PF13424">
    <property type="entry name" value="TPR_12"/>
    <property type="match status" value="1"/>
</dbReference>
<evidence type="ECO:0000313" key="7">
    <source>
        <dbReference type="Proteomes" id="UP000001096"/>
    </source>
</evidence>
<dbReference type="eggNOG" id="COG0457">
    <property type="taxonomic scope" value="Bacteria"/>
</dbReference>
<organism evidence="6 7">
    <name type="scientific">Afipia broomeae ATCC 49717</name>
    <dbReference type="NCBI Taxonomy" id="883078"/>
    <lineage>
        <taxon>Bacteria</taxon>
        <taxon>Pseudomonadati</taxon>
        <taxon>Pseudomonadota</taxon>
        <taxon>Alphaproteobacteria</taxon>
        <taxon>Hyphomicrobiales</taxon>
        <taxon>Nitrobacteraceae</taxon>
        <taxon>Afipia</taxon>
    </lineage>
</organism>
<keyword evidence="7" id="KW-1185">Reference proteome</keyword>
<dbReference type="HOGENOM" id="CLU_291295_0_0_5"/>
<dbReference type="Proteomes" id="UP000001096">
    <property type="component" value="Unassembled WGS sequence"/>
</dbReference>
<keyword evidence="4" id="KW-0732">Signal</keyword>
<feature type="domain" description="CHAT" evidence="5">
    <location>
        <begin position="763"/>
        <end position="1117"/>
    </location>
</feature>
<dbReference type="PANTHER" id="PTHR45641:SF19">
    <property type="entry name" value="NEPHROCYSTIN-3"/>
    <property type="match status" value="1"/>
</dbReference>
<sequence>MTIVAKGSLARSAAVFAFLLPFVVSSGAVAFNKEAALEQCRASVGRPTYQACKRSGGDHETCFAKARAVVQPCFKAKLPTAALFDAAKVSAPQKEDLAAGAAALAKGNAPLVAPPRTVSDITAILDQQKPDPAKIAELTATADAPVPSGLKGSELAAFHYKRGQARVLIGRSNDALADAEIAVNNSKNDDYKLVASRHEDFLIRRLREKGEHKRAMAMYNKQVATFSAPGGKGRLFGLHNALAILALQAGDVNLAESYVARNRNLLNEARKWPVFPTYGMVWQATLEDGIGRVAEARGRYADAEAAYHKSAVFYANAIPTMSQWESKPPEGEMERYVDWATAFEGRTKVKQGRVGEGEADVRRALLSRLSKSGKYHADTAGILAVFVYVIQEQGRYEEAEKLQREVVNIYKGLGYGDDTNQVVNANVFLAQILNLGRKYDEAAKLYDQVDAWTAKWEPSQRERVDGGLARVSIMLAQGNYDNALEIAQRSYEREKGRSGDKSFNTAVARGYYAMALARKGRTNEALQAFKESIPILQTPSGGSDDDSGSTAAAREARIRFVVEAYLRTLALNPASAPPNVAEETFAFGDLMRGQAVQRALQASSARASTSNPELAKLMRTSQDTEKRIGAAIATLNNLLTLPSAEREEKAVKTTQAEIAALQASRTQTMSEIAKKFPDYGNLVNPPPPNAGDLQKQLTDDEALLSFYFGRFDSFAWVVRKGTPAQFTRIKMTLGDLNATVTKLREALEPKAAMISDIPAFDVKLAAQLYDELLRPLESSWKPAKSLIVVTNGALGLLPLSLLPTAAAEVKTDDDPLFASYRNVPWLARTHAVTLVPSAAALQTLRKLPPGKSSRQDLVAFGDPYFSQEQADEAAKTDKPVQVADASTATRGVPLKRRNSPQLEGVDSAQLGQLPRLPDTSDELTSIALALQADPAKVLNLGKDANEKKVKSMDLSGFKIVAFATHGLVPGELDGLTQPALALSAPAVSDSDGDGLLTMEEILSLKLDADWVVLSACNTAAGAGAGAEAASGLGRAFFYAGTRALLVTNWSVHSQSARELVTDLFRRQAADPKLTRGEALRQAMMALADGPGYVGADGKTEFAYAHPLFWAPYSIIGDGGGR</sequence>
<feature type="signal peptide" evidence="4">
    <location>
        <begin position="1"/>
        <end position="30"/>
    </location>
</feature>
<dbReference type="SUPFAM" id="SSF48452">
    <property type="entry name" value="TPR-like"/>
    <property type="match status" value="2"/>
</dbReference>